<dbReference type="AlphaFoldDB" id="A0AAJ0GIG3"/>
<protein>
    <submittedName>
        <fullName evidence="4">Uncharacterized protein</fullName>
    </submittedName>
</protein>
<dbReference type="SUPFAM" id="SSF54197">
    <property type="entry name" value="HIT-like"/>
    <property type="match status" value="1"/>
</dbReference>
<dbReference type="GO" id="GO:0071014">
    <property type="term" value="C:post-mRNA release spliceosomal complex"/>
    <property type="evidence" value="ECO:0007669"/>
    <property type="project" value="TreeGrafter"/>
</dbReference>
<dbReference type="GO" id="GO:0000398">
    <property type="term" value="P:mRNA splicing, via spliceosome"/>
    <property type="evidence" value="ECO:0007669"/>
    <property type="project" value="TreeGrafter"/>
</dbReference>
<dbReference type="InterPro" id="IPR036265">
    <property type="entry name" value="HIT-like_sf"/>
</dbReference>
<feature type="domain" description="Cwf19-like C-terminal" evidence="3">
    <location>
        <begin position="307"/>
        <end position="435"/>
    </location>
</feature>
<dbReference type="InterPro" id="IPR006768">
    <property type="entry name" value="Cwf19-like_C_dom-1"/>
</dbReference>
<dbReference type="PANTHER" id="PTHR12072:SF4">
    <property type="entry name" value="CWF19-LIKE PROTEIN 1"/>
    <property type="match status" value="1"/>
</dbReference>
<feature type="domain" description="Cwf19-like protein C-terminal" evidence="2">
    <location>
        <begin position="459"/>
        <end position="541"/>
    </location>
</feature>
<evidence type="ECO:0000259" key="2">
    <source>
        <dbReference type="Pfam" id="PF04676"/>
    </source>
</evidence>
<evidence type="ECO:0000259" key="3">
    <source>
        <dbReference type="Pfam" id="PF04677"/>
    </source>
</evidence>
<dbReference type="CDD" id="cd07380">
    <property type="entry name" value="MPP_CWF19_N"/>
    <property type="match status" value="1"/>
</dbReference>
<evidence type="ECO:0000256" key="1">
    <source>
        <dbReference type="SAM" id="MobiDB-lite"/>
    </source>
</evidence>
<sequence>MAHKIAVTGDINGRLEEFFTKLTTLHAKQNFAFAIIAGTLFSDPASASPEDEALVTNLVNGQIEVPVATYFSLGTHALLRKVVEKLEKDDGELCPNLYLLGRKVSMKTADGFRIVAVGGKHTTGQDDPMSAYDATYTDADAQALAESQANADILVTNDWPAAIRDGARARYDGAQEPPLGVQSIADLCAAVKPRYHFSASASSYEREPFFHPGDRPQAVTRFLSLAPFGNTEGHKWIKAFALEPSAEPPPVLPQGCTASPLVPKKRKLDSQQDSFDNFRYVNGGTRSDHYQPDRRGGKRRKAQPPPTPEDCFFCLKNEANETHMIASLGDESYVAIAKGPLTTKKTYPDLGFPGHMLIIALEHKQTFAVMGEDERKKTETEMQRYRAALHDLLVSKSKGDDGRCKLGAVTWEISRGNGIHLHWQFLPVPVDMVQRGLVEAAFEVEAENLEYPRFAKKASAMADAEKGDHVKVMIWSESLRKEMVLPLDGGFRFDLQYGRKVMAKLLGLMDRMEWRACAQTTEEETADADAFKEAFKESDFTLQEE</sequence>
<name>A0AAJ0GIG3_9PEZI</name>
<dbReference type="Gene3D" id="3.30.428.10">
    <property type="entry name" value="HIT-like"/>
    <property type="match status" value="1"/>
</dbReference>
<dbReference type="InterPro" id="IPR040194">
    <property type="entry name" value="Cwf19-like"/>
</dbReference>
<dbReference type="EMBL" id="JAWDJX010000002">
    <property type="protein sequence ID" value="KAK3058171.1"/>
    <property type="molecule type" value="Genomic_DNA"/>
</dbReference>
<feature type="compositionally biased region" description="Basic and acidic residues" evidence="1">
    <location>
        <begin position="286"/>
        <end position="295"/>
    </location>
</feature>
<accession>A0AAJ0GIG3</accession>
<evidence type="ECO:0000313" key="5">
    <source>
        <dbReference type="Proteomes" id="UP001271007"/>
    </source>
</evidence>
<reference evidence="4" key="1">
    <citation type="submission" date="2023-04" db="EMBL/GenBank/DDBJ databases">
        <title>Black Yeasts Isolated from many extreme environments.</title>
        <authorList>
            <person name="Coleine C."/>
            <person name="Stajich J.E."/>
            <person name="Selbmann L."/>
        </authorList>
    </citation>
    <scope>NUCLEOTIDE SEQUENCE</scope>
    <source>
        <strain evidence="4">CCFEE 5312</strain>
    </source>
</reference>
<dbReference type="Pfam" id="PF04676">
    <property type="entry name" value="CwfJ_C_2"/>
    <property type="match status" value="1"/>
</dbReference>
<keyword evidence="5" id="KW-1185">Reference proteome</keyword>
<dbReference type="InterPro" id="IPR006767">
    <property type="entry name" value="Cwf19-like_C_dom-2"/>
</dbReference>
<feature type="region of interest" description="Disordered" evidence="1">
    <location>
        <begin position="264"/>
        <end position="308"/>
    </location>
</feature>
<proteinExistence type="predicted"/>
<gene>
    <name evidence="4" type="ORF">LTR09_001249</name>
</gene>
<evidence type="ECO:0000313" key="4">
    <source>
        <dbReference type="EMBL" id="KAK3058171.1"/>
    </source>
</evidence>
<dbReference type="GO" id="GO:0061632">
    <property type="term" value="F:RNA lariat debranching enzyme activator activity"/>
    <property type="evidence" value="ECO:0007669"/>
    <property type="project" value="TreeGrafter"/>
</dbReference>
<dbReference type="Pfam" id="PF04677">
    <property type="entry name" value="CwfJ_C_1"/>
    <property type="match status" value="1"/>
</dbReference>
<dbReference type="Proteomes" id="UP001271007">
    <property type="component" value="Unassembled WGS sequence"/>
</dbReference>
<comment type="caution">
    <text evidence="4">The sequence shown here is derived from an EMBL/GenBank/DDBJ whole genome shotgun (WGS) entry which is preliminary data.</text>
</comment>
<organism evidence="4 5">
    <name type="scientific">Extremus antarcticus</name>
    <dbReference type="NCBI Taxonomy" id="702011"/>
    <lineage>
        <taxon>Eukaryota</taxon>
        <taxon>Fungi</taxon>
        <taxon>Dikarya</taxon>
        <taxon>Ascomycota</taxon>
        <taxon>Pezizomycotina</taxon>
        <taxon>Dothideomycetes</taxon>
        <taxon>Dothideomycetidae</taxon>
        <taxon>Mycosphaerellales</taxon>
        <taxon>Extremaceae</taxon>
        <taxon>Extremus</taxon>
    </lineage>
</organism>
<dbReference type="PANTHER" id="PTHR12072">
    <property type="entry name" value="CWF19, CELL CYCLE CONTROL PROTEIN"/>
    <property type="match status" value="1"/>
</dbReference>